<proteinExistence type="inferred from homology"/>
<keyword evidence="4 7" id="KW-0378">Hydrolase</keyword>
<dbReference type="AlphaFoldDB" id="A0A0G0HEI6"/>
<feature type="binding site" evidence="6">
    <location>
        <position position="207"/>
    </location>
    <ligand>
        <name>Mg(2+)</name>
        <dbReference type="ChEBI" id="CHEBI:18420"/>
        <label>1</label>
        <note>catalytic</note>
    </ligand>
</feature>
<comment type="similarity">
    <text evidence="7">Belongs to the inositol monophosphatase superfamily.</text>
</comment>
<comment type="caution">
    <text evidence="8">The sequence shown here is derived from an EMBL/GenBank/DDBJ whole genome shotgun (WGS) entry which is preliminary data.</text>
</comment>
<evidence type="ECO:0000313" key="9">
    <source>
        <dbReference type="Proteomes" id="UP000034591"/>
    </source>
</evidence>
<dbReference type="PANTHER" id="PTHR20854:SF4">
    <property type="entry name" value="INOSITOL-1-MONOPHOSPHATASE-RELATED"/>
    <property type="match status" value="1"/>
</dbReference>
<dbReference type="EC" id="3.1.3.25" evidence="7"/>
<dbReference type="InterPro" id="IPR000760">
    <property type="entry name" value="Inositol_monophosphatase-like"/>
</dbReference>
<dbReference type="GO" id="GO:0007165">
    <property type="term" value="P:signal transduction"/>
    <property type="evidence" value="ECO:0007669"/>
    <property type="project" value="TreeGrafter"/>
</dbReference>
<dbReference type="Gene3D" id="3.30.540.10">
    <property type="entry name" value="Fructose-1,6-Bisphosphatase, subunit A, domain 1"/>
    <property type="match status" value="1"/>
</dbReference>
<evidence type="ECO:0000313" key="8">
    <source>
        <dbReference type="EMBL" id="KKQ36965.1"/>
    </source>
</evidence>
<feature type="binding site" evidence="6">
    <location>
        <position position="65"/>
    </location>
    <ligand>
        <name>Mg(2+)</name>
        <dbReference type="ChEBI" id="CHEBI:18420"/>
        <label>1</label>
        <note>catalytic</note>
    </ligand>
</feature>
<feature type="binding site" evidence="6">
    <location>
        <position position="84"/>
    </location>
    <ligand>
        <name>Mg(2+)</name>
        <dbReference type="ChEBI" id="CHEBI:18420"/>
        <label>1</label>
        <note>catalytic</note>
    </ligand>
</feature>
<dbReference type="EMBL" id="LBTI01000031">
    <property type="protein sequence ID" value="KKQ36965.1"/>
    <property type="molecule type" value="Genomic_DNA"/>
</dbReference>
<feature type="binding site" evidence="6">
    <location>
        <position position="81"/>
    </location>
    <ligand>
        <name>Mg(2+)</name>
        <dbReference type="ChEBI" id="CHEBI:18420"/>
        <label>1</label>
        <note>catalytic</note>
    </ligand>
</feature>
<keyword evidence="3 6" id="KW-0479">Metal-binding</keyword>
<evidence type="ECO:0000256" key="5">
    <source>
        <dbReference type="ARBA" id="ARBA00022842"/>
    </source>
</evidence>
<dbReference type="SUPFAM" id="SSF56655">
    <property type="entry name" value="Carbohydrate phosphatase"/>
    <property type="match status" value="1"/>
</dbReference>
<keyword evidence="5 6" id="KW-0460">Magnesium</keyword>
<dbReference type="STRING" id="1618545.US53_C0031G0012"/>
<comment type="catalytic activity">
    <reaction evidence="1 7">
        <text>a myo-inositol phosphate + H2O = myo-inositol + phosphate</text>
        <dbReference type="Rhea" id="RHEA:24056"/>
        <dbReference type="ChEBI" id="CHEBI:15377"/>
        <dbReference type="ChEBI" id="CHEBI:17268"/>
        <dbReference type="ChEBI" id="CHEBI:43474"/>
        <dbReference type="ChEBI" id="CHEBI:84139"/>
        <dbReference type="EC" id="3.1.3.25"/>
    </reaction>
</comment>
<reference evidence="8 9" key="1">
    <citation type="journal article" date="2015" name="Nature">
        <title>rRNA introns, odd ribosomes, and small enigmatic genomes across a large radiation of phyla.</title>
        <authorList>
            <person name="Brown C.T."/>
            <person name="Hug L.A."/>
            <person name="Thomas B.C."/>
            <person name="Sharon I."/>
            <person name="Castelle C.J."/>
            <person name="Singh A."/>
            <person name="Wilkins M.J."/>
            <person name="Williams K.H."/>
            <person name="Banfield J.F."/>
        </authorList>
    </citation>
    <scope>NUCLEOTIDE SEQUENCE [LARGE SCALE GENOMIC DNA]</scope>
</reference>
<dbReference type="GO" id="GO:0046872">
    <property type="term" value="F:metal ion binding"/>
    <property type="evidence" value="ECO:0007669"/>
    <property type="project" value="UniProtKB-KW"/>
</dbReference>
<evidence type="ECO:0000256" key="7">
    <source>
        <dbReference type="RuleBase" id="RU364068"/>
    </source>
</evidence>
<dbReference type="Proteomes" id="UP000034591">
    <property type="component" value="Unassembled WGS sequence"/>
</dbReference>
<gene>
    <name evidence="8" type="ORF">US53_C0031G0012</name>
</gene>
<sequence length="256" mass="28335">MSEMLEVAKKAANEAGEVVLKLRDNLKVKTKSNDSDVLTQADLASEKIILTILKSSFPKHNYLSEEMGKEDNKSEFTWVIDPIDGTLSYVAGLPFFGISIGLLKRKEPYLGVINLPALNSIYWAEEGKGSYLNGKRIKVSTLREISKSIVIFDYHFAGTRQKDINKILVRLVDKVRYTPTFACSVVSLAYVAQGICHANIHTAFPWDFVAGTAIITEAGGKVTDFEGKAIDWSRSLIDLLASNGILHDQILTLIKP</sequence>
<organism evidence="8 9">
    <name type="scientific">Candidatus Woesebacteria bacterium GW2011_GWA1_37_7</name>
    <dbReference type="NCBI Taxonomy" id="1618545"/>
    <lineage>
        <taxon>Bacteria</taxon>
        <taxon>Candidatus Woeseibacteriota</taxon>
    </lineage>
</organism>
<dbReference type="InterPro" id="IPR033942">
    <property type="entry name" value="IMPase"/>
</dbReference>
<dbReference type="Gene3D" id="3.40.190.80">
    <property type="match status" value="1"/>
</dbReference>
<evidence type="ECO:0000256" key="2">
    <source>
        <dbReference type="ARBA" id="ARBA00001946"/>
    </source>
</evidence>
<dbReference type="PRINTS" id="PR00377">
    <property type="entry name" value="IMPHPHTASES"/>
</dbReference>
<evidence type="ECO:0000256" key="4">
    <source>
        <dbReference type="ARBA" id="ARBA00022801"/>
    </source>
</evidence>
<evidence type="ECO:0000256" key="6">
    <source>
        <dbReference type="PIRSR" id="PIRSR600760-2"/>
    </source>
</evidence>
<evidence type="ECO:0000256" key="3">
    <source>
        <dbReference type="ARBA" id="ARBA00022723"/>
    </source>
</evidence>
<dbReference type="PANTHER" id="PTHR20854">
    <property type="entry name" value="INOSITOL MONOPHOSPHATASE"/>
    <property type="match status" value="1"/>
</dbReference>
<accession>A0A0G0HEI6</accession>
<dbReference type="Pfam" id="PF00459">
    <property type="entry name" value="Inositol_P"/>
    <property type="match status" value="1"/>
</dbReference>
<dbReference type="GO" id="GO:0006020">
    <property type="term" value="P:inositol metabolic process"/>
    <property type="evidence" value="ECO:0007669"/>
    <property type="project" value="TreeGrafter"/>
</dbReference>
<feature type="binding site" evidence="6">
    <location>
        <position position="83"/>
    </location>
    <ligand>
        <name>Mg(2+)</name>
        <dbReference type="ChEBI" id="CHEBI:18420"/>
        <label>1</label>
        <note>catalytic</note>
    </ligand>
</feature>
<protein>
    <recommendedName>
        <fullName evidence="7">Inositol-1-monophosphatase</fullName>
        <ecNumber evidence="7">3.1.3.25</ecNumber>
    </recommendedName>
</protein>
<dbReference type="CDD" id="cd01639">
    <property type="entry name" value="IMPase"/>
    <property type="match status" value="1"/>
</dbReference>
<name>A0A0G0HEI6_9BACT</name>
<comment type="cofactor">
    <cofactor evidence="2 6 7">
        <name>Mg(2+)</name>
        <dbReference type="ChEBI" id="CHEBI:18420"/>
    </cofactor>
</comment>
<evidence type="ECO:0000256" key="1">
    <source>
        <dbReference type="ARBA" id="ARBA00001033"/>
    </source>
</evidence>
<dbReference type="FunFam" id="3.30.540.10:FF:000003">
    <property type="entry name" value="Inositol-1-monophosphatase"/>
    <property type="match status" value="1"/>
</dbReference>
<dbReference type="GO" id="GO:0008934">
    <property type="term" value="F:inositol monophosphate 1-phosphatase activity"/>
    <property type="evidence" value="ECO:0007669"/>
    <property type="project" value="InterPro"/>
</dbReference>